<evidence type="ECO:0000313" key="2">
    <source>
        <dbReference type="EMBL" id="KAJ7632201.1"/>
    </source>
</evidence>
<gene>
    <name evidence="2" type="ORF">FB45DRAFT_1057334</name>
</gene>
<feature type="signal peptide" evidence="1">
    <location>
        <begin position="1"/>
        <end position="15"/>
    </location>
</feature>
<evidence type="ECO:0000313" key="3">
    <source>
        <dbReference type="Proteomes" id="UP001221142"/>
    </source>
</evidence>
<proteinExistence type="predicted"/>
<keyword evidence="1" id="KW-0732">Signal</keyword>
<organism evidence="2 3">
    <name type="scientific">Roridomyces roridus</name>
    <dbReference type="NCBI Taxonomy" id="1738132"/>
    <lineage>
        <taxon>Eukaryota</taxon>
        <taxon>Fungi</taxon>
        <taxon>Dikarya</taxon>
        <taxon>Basidiomycota</taxon>
        <taxon>Agaricomycotina</taxon>
        <taxon>Agaricomycetes</taxon>
        <taxon>Agaricomycetidae</taxon>
        <taxon>Agaricales</taxon>
        <taxon>Marasmiineae</taxon>
        <taxon>Mycenaceae</taxon>
        <taxon>Roridomyces</taxon>
    </lineage>
</organism>
<feature type="chain" id="PRO_5042230958" evidence="1">
    <location>
        <begin position="16"/>
        <end position="103"/>
    </location>
</feature>
<evidence type="ECO:0000256" key="1">
    <source>
        <dbReference type="SAM" id="SignalP"/>
    </source>
</evidence>
<keyword evidence="3" id="KW-1185">Reference proteome</keyword>
<sequence>MMMSSFLLLFQSSMAPKTTPDADSLLKAFISRDPTASYTFDSERDAPTSEICRELPNKQAQRECIAIQMHSKRLFEAMQDLDFFCALPTNPEKTYMECTPISK</sequence>
<dbReference type="EMBL" id="JARKIF010000008">
    <property type="protein sequence ID" value="KAJ7632201.1"/>
    <property type="molecule type" value="Genomic_DNA"/>
</dbReference>
<name>A0AAD7BVN3_9AGAR</name>
<accession>A0AAD7BVN3</accession>
<reference evidence="2" key="1">
    <citation type="submission" date="2023-03" db="EMBL/GenBank/DDBJ databases">
        <title>Massive genome expansion in bonnet fungi (Mycena s.s.) driven by repeated elements and novel gene families across ecological guilds.</title>
        <authorList>
            <consortium name="Lawrence Berkeley National Laboratory"/>
            <person name="Harder C.B."/>
            <person name="Miyauchi S."/>
            <person name="Viragh M."/>
            <person name="Kuo A."/>
            <person name="Thoen E."/>
            <person name="Andreopoulos B."/>
            <person name="Lu D."/>
            <person name="Skrede I."/>
            <person name="Drula E."/>
            <person name="Henrissat B."/>
            <person name="Morin E."/>
            <person name="Kohler A."/>
            <person name="Barry K."/>
            <person name="LaButti K."/>
            <person name="Morin E."/>
            <person name="Salamov A."/>
            <person name="Lipzen A."/>
            <person name="Mereny Z."/>
            <person name="Hegedus B."/>
            <person name="Baldrian P."/>
            <person name="Stursova M."/>
            <person name="Weitz H."/>
            <person name="Taylor A."/>
            <person name="Grigoriev I.V."/>
            <person name="Nagy L.G."/>
            <person name="Martin F."/>
            <person name="Kauserud H."/>
        </authorList>
    </citation>
    <scope>NUCLEOTIDE SEQUENCE</scope>
    <source>
        <strain evidence="2">9284</strain>
    </source>
</reference>
<dbReference type="AlphaFoldDB" id="A0AAD7BVN3"/>
<protein>
    <submittedName>
        <fullName evidence="2">Uncharacterized protein</fullName>
    </submittedName>
</protein>
<comment type="caution">
    <text evidence="2">The sequence shown here is derived from an EMBL/GenBank/DDBJ whole genome shotgun (WGS) entry which is preliminary data.</text>
</comment>
<dbReference type="Proteomes" id="UP001221142">
    <property type="component" value="Unassembled WGS sequence"/>
</dbReference>